<feature type="compositionally biased region" description="Polar residues" evidence="33">
    <location>
        <begin position="1173"/>
        <end position="1189"/>
    </location>
</feature>
<keyword evidence="7" id="KW-0488">Methylation</keyword>
<keyword evidence="8" id="KW-0963">Cytoplasm</keyword>
<evidence type="ECO:0000256" key="23">
    <source>
        <dbReference type="ARBA" id="ARBA00023306"/>
    </source>
</evidence>
<organism evidence="38 39">
    <name type="scientific">Mizuhopecten yessoensis</name>
    <name type="common">Japanese scallop</name>
    <name type="synonym">Patinopecten yessoensis</name>
    <dbReference type="NCBI Taxonomy" id="6573"/>
    <lineage>
        <taxon>Eukaryota</taxon>
        <taxon>Metazoa</taxon>
        <taxon>Spiralia</taxon>
        <taxon>Lophotrochozoa</taxon>
        <taxon>Mollusca</taxon>
        <taxon>Bivalvia</taxon>
        <taxon>Autobranchia</taxon>
        <taxon>Pteriomorphia</taxon>
        <taxon>Pectinida</taxon>
        <taxon>Pectinoidea</taxon>
        <taxon>Pectinidae</taxon>
        <taxon>Mizuhopecten</taxon>
    </lineage>
</organism>
<feature type="compositionally biased region" description="Polar residues" evidence="33">
    <location>
        <begin position="919"/>
        <end position="932"/>
    </location>
</feature>
<dbReference type="GO" id="GO:0005794">
    <property type="term" value="C:Golgi apparatus"/>
    <property type="evidence" value="ECO:0007669"/>
    <property type="project" value="UniProtKB-SubCell"/>
</dbReference>
<dbReference type="PROSITE" id="PS00108">
    <property type="entry name" value="PROTEIN_KINASE_ST"/>
    <property type="match status" value="1"/>
</dbReference>
<keyword evidence="19" id="KW-0007">Acetylation</keyword>
<dbReference type="FunFam" id="2.60.40.1110:FF:000001">
    <property type="entry name" value="cyclin-G-associated kinase isoform X2"/>
    <property type="match status" value="1"/>
</dbReference>
<comment type="caution">
    <text evidence="38">The sequence shown here is derived from an EMBL/GenBank/DDBJ whole genome shotgun (WGS) entry which is preliminary data.</text>
</comment>
<keyword evidence="14 38" id="KW-0418">Kinase</keyword>
<dbReference type="SUPFAM" id="SSF52799">
    <property type="entry name" value="(Phosphotyrosine protein) phosphatases II"/>
    <property type="match status" value="1"/>
</dbReference>
<evidence type="ECO:0000256" key="31">
    <source>
        <dbReference type="ARBA" id="ARBA00075670"/>
    </source>
</evidence>
<accession>A0A210PR61</accession>
<dbReference type="Gene3D" id="2.60.40.1110">
    <property type="match status" value="1"/>
</dbReference>
<comment type="catalytic activity">
    <reaction evidence="26">
        <text>L-seryl-[protein] + ATP = O-phospho-L-seryl-[protein] + ADP + H(+)</text>
        <dbReference type="Rhea" id="RHEA:17989"/>
        <dbReference type="Rhea" id="RHEA-COMP:9863"/>
        <dbReference type="Rhea" id="RHEA-COMP:11604"/>
        <dbReference type="ChEBI" id="CHEBI:15378"/>
        <dbReference type="ChEBI" id="CHEBI:29999"/>
        <dbReference type="ChEBI" id="CHEBI:30616"/>
        <dbReference type="ChEBI" id="CHEBI:83421"/>
        <dbReference type="ChEBI" id="CHEBI:456216"/>
        <dbReference type="EC" id="2.7.11.1"/>
    </reaction>
</comment>
<dbReference type="GO" id="GO:0045747">
    <property type="term" value="P:positive regulation of Notch signaling pathway"/>
    <property type="evidence" value="ECO:0007669"/>
    <property type="project" value="TreeGrafter"/>
</dbReference>
<evidence type="ECO:0000256" key="3">
    <source>
        <dbReference type="ARBA" id="ARBA00004556"/>
    </source>
</evidence>
<dbReference type="GO" id="GO:0005524">
    <property type="term" value="F:ATP binding"/>
    <property type="evidence" value="ECO:0007669"/>
    <property type="project" value="UniProtKB-KW"/>
</dbReference>
<comment type="subcellular location">
    <subcellularLocation>
        <location evidence="2">Cell junction</location>
        <location evidence="2">Focal adhesion</location>
    </subcellularLocation>
    <subcellularLocation>
        <location evidence="3">Cytoplasm</location>
        <location evidence="3">Perinuclear region</location>
    </subcellularLocation>
    <subcellularLocation>
        <location evidence="1">Cytoplasmic vesicle</location>
        <location evidence="1">Clathrin-coated vesicle</location>
    </subcellularLocation>
    <subcellularLocation>
        <location evidence="4">Golgi apparatus</location>
        <location evidence="4">trans-Golgi network</location>
    </subcellularLocation>
</comment>
<keyword evidence="20" id="KW-0333">Golgi apparatus</keyword>
<dbReference type="GO" id="GO:2000369">
    <property type="term" value="P:regulation of clathrin-dependent endocytosis"/>
    <property type="evidence" value="ECO:0007669"/>
    <property type="project" value="TreeGrafter"/>
</dbReference>
<keyword evidence="22" id="KW-0143">Chaperone</keyword>
<evidence type="ECO:0000256" key="1">
    <source>
        <dbReference type="ARBA" id="ARBA00004132"/>
    </source>
</evidence>
<evidence type="ECO:0000256" key="20">
    <source>
        <dbReference type="ARBA" id="ARBA00023034"/>
    </source>
</evidence>
<keyword evidence="10" id="KW-0597">Phosphoprotein</keyword>
<evidence type="ECO:0000259" key="34">
    <source>
        <dbReference type="PROSITE" id="PS50011"/>
    </source>
</evidence>
<reference evidence="38 39" key="1">
    <citation type="journal article" date="2017" name="Nat. Ecol. Evol.">
        <title>Scallop genome provides insights into evolution of bilaterian karyotype and development.</title>
        <authorList>
            <person name="Wang S."/>
            <person name="Zhang J."/>
            <person name="Jiao W."/>
            <person name="Li J."/>
            <person name="Xun X."/>
            <person name="Sun Y."/>
            <person name="Guo X."/>
            <person name="Huan P."/>
            <person name="Dong B."/>
            <person name="Zhang L."/>
            <person name="Hu X."/>
            <person name="Sun X."/>
            <person name="Wang J."/>
            <person name="Zhao C."/>
            <person name="Wang Y."/>
            <person name="Wang D."/>
            <person name="Huang X."/>
            <person name="Wang R."/>
            <person name="Lv J."/>
            <person name="Li Y."/>
            <person name="Zhang Z."/>
            <person name="Liu B."/>
            <person name="Lu W."/>
            <person name="Hui Y."/>
            <person name="Liang J."/>
            <person name="Zhou Z."/>
            <person name="Hou R."/>
            <person name="Li X."/>
            <person name="Liu Y."/>
            <person name="Li H."/>
            <person name="Ning X."/>
            <person name="Lin Y."/>
            <person name="Zhao L."/>
            <person name="Xing Q."/>
            <person name="Dou J."/>
            <person name="Li Y."/>
            <person name="Mao J."/>
            <person name="Guo H."/>
            <person name="Dou H."/>
            <person name="Li T."/>
            <person name="Mu C."/>
            <person name="Jiang W."/>
            <person name="Fu Q."/>
            <person name="Fu X."/>
            <person name="Miao Y."/>
            <person name="Liu J."/>
            <person name="Yu Q."/>
            <person name="Li R."/>
            <person name="Liao H."/>
            <person name="Li X."/>
            <person name="Kong Y."/>
            <person name="Jiang Z."/>
            <person name="Chourrout D."/>
            <person name="Li R."/>
            <person name="Bao Z."/>
        </authorList>
    </citation>
    <scope>NUCLEOTIDE SEQUENCE [LARGE SCALE GENOMIC DNA]</scope>
    <source>
        <strain evidence="38 39">PY_sf001</strain>
    </source>
</reference>
<keyword evidence="18" id="KW-0965">Cell junction</keyword>
<dbReference type="GO" id="GO:0005925">
    <property type="term" value="C:focal adhesion"/>
    <property type="evidence" value="ECO:0007669"/>
    <property type="project" value="UniProtKB-SubCell"/>
</dbReference>
<dbReference type="InterPro" id="IPR029021">
    <property type="entry name" value="Prot-tyrosine_phosphatase-like"/>
</dbReference>
<dbReference type="Gene3D" id="1.10.287.110">
    <property type="entry name" value="DnaJ domain"/>
    <property type="match status" value="1"/>
</dbReference>
<keyword evidence="24" id="KW-0968">Cytoplasmic vesicle</keyword>
<evidence type="ECO:0000256" key="27">
    <source>
        <dbReference type="ARBA" id="ARBA00054326"/>
    </source>
</evidence>
<keyword evidence="21" id="KW-0729">SH3-binding</keyword>
<evidence type="ECO:0000256" key="5">
    <source>
        <dbReference type="ARBA" id="ARBA00005490"/>
    </source>
</evidence>
<evidence type="ECO:0000256" key="21">
    <source>
        <dbReference type="ARBA" id="ARBA00023036"/>
    </source>
</evidence>
<feature type="domain" description="C2 tensin-type" evidence="37">
    <location>
        <begin position="568"/>
        <end position="706"/>
    </location>
</feature>
<dbReference type="OrthoDB" id="1717591at2759"/>
<evidence type="ECO:0000259" key="35">
    <source>
        <dbReference type="PROSITE" id="PS50076"/>
    </source>
</evidence>
<keyword evidence="39" id="KW-1185">Reference proteome</keyword>
<dbReference type="CDD" id="cd06257">
    <property type="entry name" value="DnaJ"/>
    <property type="match status" value="1"/>
</dbReference>
<feature type="compositionally biased region" description="Gly residues" evidence="33">
    <location>
        <begin position="1117"/>
        <end position="1140"/>
    </location>
</feature>
<dbReference type="InterPro" id="IPR036869">
    <property type="entry name" value="J_dom_sf"/>
</dbReference>
<dbReference type="FunFam" id="1.10.287.110:FF:000002">
    <property type="entry name" value="putative tyrosine-protein phosphatase auxilin isoform X2"/>
    <property type="match status" value="1"/>
</dbReference>
<evidence type="ECO:0000256" key="28">
    <source>
        <dbReference type="ARBA" id="ARBA00064305"/>
    </source>
</evidence>
<keyword evidence="9" id="KW-0723">Serine/threonine-protein kinase</keyword>
<dbReference type="STRING" id="6573.A0A210PR61"/>
<evidence type="ECO:0000256" key="24">
    <source>
        <dbReference type="ARBA" id="ARBA00023329"/>
    </source>
</evidence>
<evidence type="ECO:0000256" key="13">
    <source>
        <dbReference type="ARBA" id="ARBA00022741"/>
    </source>
</evidence>
<dbReference type="Pfam" id="PF00069">
    <property type="entry name" value="Pkinase"/>
    <property type="match status" value="1"/>
</dbReference>
<dbReference type="GO" id="GO:0017124">
    <property type="term" value="F:SH3 domain binding"/>
    <property type="evidence" value="ECO:0007669"/>
    <property type="project" value="UniProtKB-KW"/>
</dbReference>
<comment type="function">
    <text evidence="27">Associates with cyclin G and CDK5. Seems to act as an auxilin homolog that is involved in the uncoating of clathrin-coated vesicles by Hsc70 in non-neuronal cells. Expression oscillates slightly during the cell cycle, peaking at G1. May play a role in clathrin-mediated endocytosis and intracellular trafficking, and in the dynamics of clathrin assembly/disassembly.</text>
</comment>
<evidence type="ECO:0000256" key="19">
    <source>
        <dbReference type="ARBA" id="ARBA00022990"/>
    </source>
</evidence>
<evidence type="ECO:0000256" key="16">
    <source>
        <dbReference type="ARBA" id="ARBA00022840"/>
    </source>
</evidence>
<feature type="compositionally biased region" description="Low complexity" evidence="33">
    <location>
        <begin position="903"/>
        <end position="917"/>
    </location>
</feature>
<dbReference type="Gene3D" id="3.90.190.10">
    <property type="entry name" value="Protein tyrosine phosphatase superfamily"/>
    <property type="match status" value="1"/>
</dbReference>
<dbReference type="GO" id="GO:0048471">
    <property type="term" value="C:perinuclear region of cytoplasm"/>
    <property type="evidence" value="ECO:0007669"/>
    <property type="project" value="UniProtKB-SubCell"/>
</dbReference>
<sequence length="1382" mass="151972">MADFFKSALGYISGSGTGGTDNDFVGQQVELGDQKLRVRRVIAEGGFAFVFVAQDIATGKDYALKRLLANDEEKNKAVMQEVRFLKKLSGHPNIIQFIAAASIDKGSSGHGQAEYLLLTELCSGGQLVDVLNQRSTPLGCDEVLQAFYQTCRATQHMHRQSPPIIHRDLKVENLLLSSQCSVKLCDFGSATTVTHNPDNSWSAIKRSLVEDEITKNTTPMYRAPEMLDLYQNFRIGEPGDIWALGCVLYILCYNVHPFEDSAKLRIINANYTIPESDTTYTVFHDLLRSLLKVDPDHRPDINAVVDQLQQIAAARNVNLKEKLKLASDMDLNVMEDNEVHMQRESSVPQPPSGGSESSSSGQQSTANMLFSSIRGGAGNLMKNIKDASSKVMETVSATMNKSDLDISAITTRVLVMSFPAEGVESAFKNHIDDMRSYLEYKYRNGYAVYNLSQRTYKVAKFENRVSECGWAARKAPTLASLFAICKNMHLWLRQNPKNVCVLHCLDGKASSATVVGAFLVFSRLFESSQQAMHMFSSRRSAPGASPAQRRYIEYISEIVGDPPTLPHNKAVMFKSLSMSPVPLFSKMRNGCRPFVEIYAGEDRILTTSQEYEKMRGFVIEDGRATIPLNISAVGDVTIVAYHARSTFGGKVQGKITSMKMFQIQLHTGMVKPGTSNLKFTQFDLDQLDSADKYPEMFCVMMDVAVATNERPRTDPSYPWEKFDSSKLSPKILFSSKEELHQTCSDFGVSNRAKMRLTRSSSQSSSSETDSPVHMPHTPDRQAKQQDQPTEVQEKPVELSGKNFFASLHWQGETGEQGPQDDSKPKNLFDMESEQNLLDGDSEDDDDFASLSYHRKSQDKNIDGPSEQGSQQNGKTVHADLLNINSSPAHVQRDIDLLNINEPSNLDLLGGSDSKGSSFEPFSNASTVDSSDTFDLFQNLGSSKPSQSNNQAKDTKDTFDPFQNLSSTAPSQSQSQSNNIFDPFEKLASSQSEKEESKSQPSTNQNGGFGAFDLLGNTDSSSSNTFDPFSQVQSEPATKHKEKDEFLDFMESKTDATNDDEPNLMGNWSTPIINIPGAGASNSTANLTKSNSASNFQQQYQGTNIPRNNSGTFKGGQSAMGGGGMSAMGGGKPTPGFGSTGNLGQQQKADPFADFGSFGGKAKGPTLTGAKLTTAPQSSQQPAFNSGGAWQQQQQPRSSPQGSPKPQRPAAAPTQPAKPNYNVGYSSVMGGREERGTRKPFLGTKPKLGADTFGDLLGGHQFTSAKAGEPQSLAEMKRKELEEEMDPDKLRILDWIRGKERNIRALLCSLDKVLWEEEKRWKGVGMAELVTADQVKKAYKKAVLCVHPDKLASSPYEDVAKLIFMELNDAWAQFEEEGMKALY</sequence>
<dbReference type="SUPFAM" id="SSF49562">
    <property type="entry name" value="C2 domain (Calcium/lipid-binding domain, CaLB)"/>
    <property type="match status" value="1"/>
</dbReference>
<feature type="compositionally biased region" description="Low complexity" evidence="33">
    <location>
        <begin position="965"/>
        <end position="976"/>
    </location>
</feature>
<evidence type="ECO:0000256" key="32">
    <source>
        <dbReference type="ARBA" id="ARBA00076380"/>
    </source>
</evidence>
<name>A0A210PR61_MIZYE</name>
<keyword evidence="13" id="KW-0547">Nucleotide-binding</keyword>
<evidence type="ECO:0000256" key="10">
    <source>
        <dbReference type="ARBA" id="ARBA00022553"/>
    </source>
</evidence>
<dbReference type="PROSITE" id="PS50011">
    <property type="entry name" value="PROTEIN_KINASE_DOM"/>
    <property type="match status" value="1"/>
</dbReference>
<dbReference type="FunFam" id="1.10.510.10:FF:000228">
    <property type="entry name" value="cyclin-G-associated kinase isoform X1"/>
    <property type="match status" value="1"/>
</dbReference>
<evidence type="ECO:0000256" key="18">
    <source>
        <dbReference type="ARBA" id="ARBA00022949"/>
    </source>
</evidence>
<evidence type="ECO:0000256" key="33">
    <source>
        <dbReference type="SAM" id="MobiDB-lite"/>
    </source>
</evidence>
<evidence type="ECO:0000313" key="39">
    <source>
        <dbReference type="Proteomes" id="UP000242188"/>
    </source>
</evidence>
<evidence type="ECO:0000256" key="29">
    <source>
        <dbReference type="ARBA" id="ARBA00068393"/>
    </source>
</evidence>
<dbReference type="InterPro" id="IPR001623">
    <property type="entry name" value="DnaJ_domain"/>
</dbReference>
<feature type="region of interest" description="Disordered" evidence="33">
    <location>
        <begin position="750"/>
        <end position="795"/>
    </location>
</feature>
<feature type="region of interest" description="Disordered" evidence="33">
    <location>
        <begin position="1100"/>
        <end position="1245"/>
    </location>
</feature>
<keyword evidence="12" id="KW-0677">Repeat</keyword>
<evidence type="ECO:0000256" key="6">
    <source>
        <dbReference type="ARBA" id="ARBA00012513"/>
    </source>
</evidence>
<feature type="region of interest" description="Disordered" evidence="33">
    <location>
        <begin position="901"/>
        <end position="1040"/>
    </location>
</feature>
<evidence type="ECO:0000256" key="11">
    <source>
        <dbReference type="ARBA" id="ARBA00022679"/>
    </source>
</evidence>
<evidence type="ECO:0000256" key="7">
    <source>
        <dbReference type="ARBA" id="ARBA00022481"/>
    </source>
</evidence>
<dbReference type="SUPFAM" id="SSF56112">
    <property type="entry name" value="Protein kinase-like (PK-like)"/>
    <property type="match status" value="1"/>
</dbReference>
<comment type="similarity">
    <text evidence="5">Belongs to the protein kinase superfamily. AGC Ser/Thr protein kinase family. PKC subfamily.</text>
</comment>
<dbReference type="InterPro" id="IPR000719">
    <property type="entry name" value="Prot_kinase_dom"/>
</dbReference>
<feature type="domain" description="J" evidence="35">
    <location>
        <begin position="1318"/>
        <end position="1382"/>
    </location>
</feature>
<evidence type="ECO:0000256" key="30">
    <source>
        <dbReference type="ARBA" id="ARBA00069335"/>
    </source>
</evidence>
<evidence type="ECO:0000256" key="17">
    <source>
        <dbReference type="ARBA" id="ARBA00022912"/>
    </source>
</evidence>
<dbReference type="InterPro" id="IPR008271">
    <property type="entry name" value="Ser/Thr_kinase_AS"/>
</dbReference>
<proteinExistence type="inferred from homology"/>
<keyword evidence="15" id="KW-0378">Hydrolase</keyword>
<feature type="compositionally biased region" description="Low complexity" evidence="33">
    <location>
        <begin position="352"/>
        <end position="364"/>
    </location>
</feature>
<feature type="region of interest" description="Disordered" evidence="33">
    <location>
        <begin position="836"/>
        <end position="884"/>
    </location>
</feature>
<evidence type="ECO:0000259" key="37">
    <source>
        <dbReference type="PROSITE" id="PS51182"/>
    </source>
</evidence>
<dbReference type="GO" id="GO:0030136">
    <property type="term" value="C:clathrin-coated vesicle"/>
    <property type="evidence" value="ECO:0007669"/>
    <property type="project" value="UniProtKB-SubCell"/>
</dbReference>
<dbReference type="InterPro" id="IPR011009">
    <property type="entry name" value="Kinase-like_dom_sf"/>
</dbReference>
<dbReference type="EMBL" id="NEDP02005550">
    <property type="protein sequence ID" value="OWF38973.1"/>
    <property type="molecule type" value="Genomic_DNA"/>
</dbReference>
<evidence type="ECO:0000256" key="2">
    <source>
        <dbReference type="ARBA" id="ARBA00004246"/>
    </source>
</evidence>
<feature type="compositionally biased region" description="Polar residues" evidence="33">
    <location>
        <begin position="938"/>
        <end position="951"/>
    </location>
</feature>
<dbReference type="PROSITE" id="PS51181">
    <property type="entry name" value="PPASE_TENSIN"/>
    <property type="match status" value="1"/>
</dbReference>
<dbReference type="GO" id="GO:0035612">
    <property type="term" value="F:AP-2 adaptor complex binding"/>
    <property type="evidence" value="ECO:0007669"/>
    <property type="project" value="TreeGrafter"/>
</dbReference>
<dbReference type="Gene3D" id="1.10.510.10">
    <property type="entry name" value="Transferase(Phosphotransferase) domain 1"/>
    <property type="match status" value="1"/>
</dbReference>
<dbReference type="InterPro" id="IPR014020">
    <property type="entry name" value="Tensin_C2-dom"/>
</dbReference>
<evidence type="ECO:0000256" key="25">
    <source>
        <dbReference type="ARBA" id="ARBA00047899"/>
    </source>
</evidence>
<dbReference type="SUPFAM" id="SSF46565">
    <property type="entry name" value="Chaperone J-domain"/>
    <property type="match status" value="1"/>
</dbReference>
<dbReference type="Proteomes" id="UP000242188">
    <property type="component" value="Unassembled WGS sequence"/>
</dbReference>
<feature type="compositionally biased region" description="Polar residues" evidence="33">
    <location>
        <begin position="1016"/>
        <end position="1035"/>
    </location>
</feature>
<evidence type="ECO:0000259" key="36">
    <source>
        <dbReference type="PROSITE" id="PS51181"/>
    </source>
</evidence>
<keyword evidence="16" id="KW-0067">ATP-binding</keyword>
<feature type="domain" description="Phosphatase tensin-type" evidence="36">
    <location>
        <begin position="395"/>
        <end position="562"/>
    </location>
</feature>
<dbReference type="EC" id="2.7.11.1" evidence="6"/>
<evidence type="ECO:0000256" key="14">
    <source>
        <dbReference type="ARBA" id="ARBA00022777"/>
    </source>
</evidence>
<evidence type="ECO:0000256" key="22">
    <source>
        <dbReference type="ARBA" id="ARBA00023186"/>
    </source>
</evidence>
<evidence type="ECO:0000256" key="26">
    <source>
        <dbReference type="ARBA" id="ARBA00048679"/>
    </source>
</evidence>
<dbReference type="Pfam" id="PF10409">
    <property type="entry name" value="PTEN_C2"/>
    <property type="match status" value="1"/>
</dbReference>
<dbReference type="SMART" id="SM00220">
    <property type="entry name" value="S_TKc"/>
    <property type="match status" value="1"/>
</dbReference>
<evidence type="ECO:0000256" key="4">
    <source>
        <dbReference type="ARBA" id="ARBA00004601"/>
    </source>
</evidence>
<keyword evidence="11" id="KW-0808">Transferase</keyword>
<dbReference type="PANTHER" id="PTHR22967">
    <property type="entry name" value="SERINE/THREONINE PROTEIN KINASE"/>
    <property type="match status" value="1"/>
</dbReference>
<dbReference type="GO" id="GO:0004674">
    <property type="term" value="F:protein serine/threonine kinase activity"/>
    <property type="evidence" value="ECO:0007669"/>
    <property type="project" value="UniProtKB-KW"/>
</dbReference>
<evidence type="ECO:0000256" key="15">
    <source>
        <dbReference type="ARBA" id="ARBA00022801"/>
    </source>
</evidence>
<feature type="compositionally biased region" description="Low complexity" evidence="33">
    <location>
        <begin position="1190"/>
        <end position="1218"/>
    </location>
</feature>
<evidence type="ECO:0000256" key="9">
    <source>
        <dbReference type="ARBA" id="ARBA00022527"/>
    </source>
</evidence>
<keyword evidence="17" id="KW-0904">Protein phosphatase</keyword>
<dbReference type="SMART" id="SM01326">
    <property type="entry name" value="PTEN_C2"/>
    <property type="match status" value="1"/>
</dbReference>
<dbReference type="PROSITE" id="PS51182">
    <property type="entry name" value="C2_TENSIN"/>
    <property type="match status" value="1"/>
</dbReference>
<gene>
    <name evidence="38" type="ORF">KP79_PYT08938</name>
</gene>
<comment type="catalytic activity">
    <reaction evidence="25">
        <text>L-threonyl-[protein] + ATP = O-phospho-L-threonyl-[protein] + ADP + H(+)</text>
        <dbReference type="Rhea" id="RHEA:46608"/>
        <dbReference type="Rhea" id="RHEA-COMP:11060"/>
        <dbReference type="Rhea" id="RHEA-COMP:11605"/>
        <dbReference type="ChEBI" id="CHEBI:15378"/>
        <dbReference type="ChEBI" id="CHEBI:30013"/>
        <dbReference type="ChEBI" id="CHEBI:30616"/>
        <dbReference type="ChEBI" id="CHEBI:61977"/>
        <dbReference type="ChEBI" id="CHEBI:456216"/>
        <dbReference type="EC" id="2.7.11.1"/>
    </reaction>
</comment>
<feature type="compositionally biased region" description="Polar residues" evidence="33">
    <location>
        <begin position="1100"/>
        <end position="1111"/>
    </location>
</feature>
<protein>
    <recommendedName>
        <fullName evidence="30">Auxilin</fullName>
        <ecNumber evidence="6">2.7.11.1</ecNumber>
    </recommendedName>
    <alternativeName>
        <fullName evidence="29">Cyclin-G-associated kinase</fullName>
    </alternativeName>
    <alternativeName>
        <fullName evidence="32">DnaJ homolog subfamily C member 26</fullName>
    </alternativeName>
    <alternativeName>
        <fullName evidence="31">DnaJ homolog subfamily C member 6</fullName>
    </alternativeName>
</protein>
<evidence type="ECO:0000256" key="8">
    <source>
        <dbReference type="ARBA" id="ARBA00022490"/>
    </source>
</evidence>
<dbReference type="PANTHER" id="PTHR22967:SF105">
    <property type="entry name" value="CYCLIN-G-ASSOCIATED KINASE"/>
    <property type="match status" value="1"/>
</dbReference>
<feature type="domain" description="Protein kinase" evidence="34">
    <location>
        <begin position="36"/>
        <end position="312"/>
    </location>
</feature>
<comment type="subunit">
    <text evidence="28">Forms a complex composed of HSPA8, CLTC and DNAJC6. Interacts with HSPA8/HSC70 in an ATP-dependent manner; this interaction stimulates the HSPA8's ATPase activity. Interacts with CLTC; this interaction produces a local change in heavy-chain contacts, creating a detectable global distortion of the clathrin coat. Interacts with AP2A2. Interacts with DNM1(GTP-bound form); this interaction allows clathrin-coated vesicle (CCV) formation at the plasma membrane.</text>
</comment>
<feature type="region of interest" description="Disordered" evidence="33">
    <location>
        <begin position="339"/>
        <end position="365"/>
    </location>
</feature>
<dbReference type="GO" id="GO:0004721">
    <property type="term" value="F:phosphoprotein phosphatase activity"/>
    <property type="evidence" value="ECO:0007669"/>
    <property type="project" value="UniProtKB-KW"/>
</dbReference>
<dbReference type="GO" id="GO:0072583">
    <property type="term" value="P:clathrin-dependent endocytosis"/>
    <property type="evidence" value="ECO:0007669"/>
    <property type="project" value="UniProtKB-ARBA"/>
</dbReference>
<keyword evidence="23" id="KW-0131">Cell cycle</keyword>
<dbReference type="PROSITE" id="PS50076">
    <property type="entry name" value="DNAJ_2"/>
    <property type="match status" value="1"/>
</dbReference>
<dbReference type="FunFam" id="3.90.190.10:FF:000255">
    <property type="entry name" value="putative tyrosine-protein phosphatase auxilin"/>
    <property type="match status" value="1"/>
</dbReference>
<evidence type="ECO:0000313" key="38">
    <source>
        <dbReference type="EMBL" id="OWF38973.1"/>
    </source>
</evidence>
<evidence type="ECO:0000256" key="12">
    <source>
        <dbReference type="ARBA" id="ARBA00022737"/>
    </source>
</evidence>
<dbReference type="InterPro" id="IPR035892">
    <property type="entry name" value="C2_domain_sf"/>
</dbReference>
<dbReference type="InterPro" id="IPR029023">
    <property type="entry name" value="Tensin_phosphatase"/>
</dbReference>